<keyword evidence="3" id="KW-0446">Lipid-binding</keyword>
<evidence type="ECO:0000256" key="3">
    <source>
        <dbReference type="ARBA" id="ARBA00023121"/>
    </source>
</evidence>
<accession>A0ABM1A022</accession>
<organism evidence="6 7">
    <name type="scientific">Aplysia californica</name>
    <name type="common">California sea hare</name>
    <dbReference type="NCBI Taxonomy" id="6500"/>
    <lineage>
        <taxon>Eukaryota</taxon>
        <taxon>Metazoa</taxon>
        <taxon>Spiralia</taxon>
        <taxon>Lophotrochozoa</taxon>
        <taxon>Mollusca</taxon>
        <taxon>Gastropoda</taxon>
        <taxon>Heterobranchia</taxon>
        <taxon>Euthyneura</taxon>
        <taxon>Tectipleura</taxon>
        <taxon>Aplysiida</taxon>
        <taxon>Aplysioidea</taxon>
        <taxon>Aplysiidae</taxon>
        <taxon>Aplysia</taxon>
    </lineage>
</organism>
<keyword evidence="6" id="KW-1185">Reference proteome</keyword>
<evidence type="ECO:0000313" key="7">
    <source>
        <dbReference type="RefSeq" id="XP_012938076.1"/>
    </source>
</evidence>
<proteinExistence type="predicted"/>
<dbReference type="Gene3D" id="3.30.530.20">
    <property type="match status" value="1"/>
</dbReference>
<evidence type="ECO:0000256" key="4">
    <source>
        <dbReference type="ARBA" id="ARBA00024750"/>
    </source>
</evidence>
<dbReference type="PROSITE" id="PS50848">
    <property type="entry name" value="START"/>
    <property type="match status" value="1"/>
</dbReference>
<gene>
    <name evidence="7" type="primary">LOC106011784</name>
</gene>
<dbReference type="Proteomes" id="UP000694888">
    <property type="component" value="Unplaced"/>
</dbReference>
<name>A0ABM1A022_APLCA</name>
<keyword evidence="2" id="KW-0445">Lipid transport</keyword>
<dbReference type="InterPro" id="IPR002913">
    <property type="entry name" value="START_lipid-bd_dom"/>
</dbReference>
<dbReference type="RefSeq" id="XP_012938076.1">
    <property type="nucleotide sequence ID" value="XM_013082622.2"/>
</dbReference>
<dbReference type="PANTHER" id="PTHR46374:SF1">
    <property type="entry name" value="START DOMAIN-CONTAINING PROTEIN"/>
    <property type="match status" value="1"/>
</dbReference>
<dbReference type="PANTHER" id="PTHR46374">
    <property type="entry name" value="PROTEIN CBG07384"/>
    <property type="match status" value="1"/>
</dbReference>
<evidence type="ECO:0000256" key="2">
    <source>
        <dbReference type="ARBA" id="ARBA00023055"/>
    </source>
</evidence>
<dbReference type="InterPro" id="IPR043556">
    <property type="entry name" value="StARD5/6"/>
</dbReference>
<evidence type="ECO:0000313" key="6">
    <source>
        <dbReference type="Proteomes" id="UP000694888"/>
    </source>
</evidence>
<dbReference type="InterPro" id="IPR023393">
    <property type="entry name" value="START-like_dom_sf"/>
</dbReference>
<dbReference type="Pfam" id="PF01852">
    <property type="entry name" value="START"/>
    <property type="match status" value="1"/>
</dbReference>
<sequence>MAPSSRSEYEELARAATEKLKEYLTSTDDWKTATKTKDGITVEYKLSDMNEGRNVYRAEYVVDAPLELASESFRWGPESVRAEWVTTIADQKMLEKFSDDLQVVWSLSKSMALGLISPRDIIQVISVTKTEDTFLSSVVSVERDDCPPSDKYVREECSPEGFILERLASDPRKTRLVQVAHYKLNGNLPRSLVEATIPKMMISCFKEFSNYLKKRRSSQ</sequence>
<protein>
    <submittedName>
        <fullName evidence="7">StAR-related lipid transfer protein 5</fullName>
    </submittedName>
</protein>
<reference evidence="7" key="1">
    <citation type="submission" date="2025-08" db="UniProtKB">
        <authorList>
            <consortium name="RefSeq"/>
        </authorList>
    </citation>
    <scope>IDENTIFICATION</scope>
</reference>
<dbReference type="GeneID" id="106011784"/>
<dbReference type="SMART" id="SM00234">
    <property type="entry name" value="START"/>
    <property type="match status" value="1"/>
</dbReference>
<keyword evidence="1" id="KW-0813">Transport</keyword>
<feature type="domain" description="START" evidence="5">
    <location>
        <begin position="13"/>
        <end position="217"/>
    </location>
</feature>
<comment type="function">
    <text evidence="4">May be involved in the intracellular transport of sterols or other lipids. May bind cholesterol or other sterols.</text>
</comment>
<evidence type="ECO:0000256" key="1">
    <source>
        <dbReference type="ARBA" id="ARBA00022448"/>
    </source>
</evidence>
<dbReference type="SUPFAM" id="SSF55961">
    <property type="entry name" value="Bet v1-like"/>
    <property type="match status" value="1"/>
</dbReference>
<evidence type="ECO:0000259" key="5">
    <source>
        <dbReference type="PROSITE" id="PS50848"/>
    </source>
</evidence>